<sequence>MLVRPYTEKIANDDWVEAHPGYEIDRKGDVETNIHYLEFEHSKNNLRVPPPPELQTVDSLMRFASALLLSARQLP</sequence>
<organism evidence="1 3">
    <name type="scientific">Sodalis glossinidius (strain morsitans)</name>
    <dbReference type="NCBI Taxonomy" id="343509"/>
    <lineage>
        <taxon>Bacteria</taxon>
        <taxon>Pseudomonadati</taxon>
        <taxon>Pseudomonadota</taxon>
        <taxon>Gammaproteobacteria</taxon>
        <taxon>Enterobacterales</taxon>
        <taxon>Bruguierivoracaceae</taxon>
        <taxon>Sodalis</taxon>
    </lineage>
</organism>
<evidence type="ECO:0000313" key="1">
    <source>
        <dbReference type="EMBL" id="CRL43724.1"/>
    </source>
</evidence>
<evidence type="ECO:0000313" key="3">
    <source>
        <dbReference type="Proteomes" id="UP000245838"/>
    </source>
</evidence>
<name>A0A193QEY7_SODGM</name>
<dbReference type="AlphaFoldDB" id="A0A193QEY7"/>
<reference evidence="1 3" key="1">
    <citation type="submission" date="2015-05" db="EMBL/GenBank/DDBJ databases">
        <authorList>
            <person name="Goodhead I."/>
        </authorList>
    </citation>
    <scope>NUCLEOTIDE SEQUENCE [LARGE SCALE GENOMIC DNA]</scope>
    <source>
        <strain evidence="1">B4</strain>
        <strain evidence="3">morsitans</strain>
    </source>
</reference>
<proteinExistence type="predicted"/>
<dbReference type="EMBL" id="LN854557">
    <property type="protein sequence ID" value="CRL46529.1"/>
    <property type="molecule type" value="Genomic_DNA"/>
</dbReference>
<protein>
    <submittedName>
        <fullName evidence="1">Uncharacterized protein</fullName>
    </submittedName>
</protein>
<gene>
    <name evidence="1" type="ORF">SGGMMB4_00246</name>
    <name evidence="2" type="ORF">SGGMMB4_05256</name>
</gene>
<dbReference type="EMBL" id="LN854557">
    <property type="protein sequence ID" value="CRL43724.1"/>
    <property type="molecule type" value="Genomic_DNA"/>
</dbReference>
<accession>A0A193QEY7</accession>
<evidence type="ECO:0000313" key="2">
    <source>
        <dbReference type="EMBL" id="CRL46529.1"/>
    </source>
</evidence>
<dbReference type="Proteomes" id="UP000245838">
    <property type="component" value="Chromosome sggmmb4_Chromosome"/>
</dbReference>